<keyword evidence="4 7" id="KW-0812">Transmembrane</keyword>
<feature type="transmembrane region" description="Helical" evidence="7">
    <location>
        <begin position="398"/>
        <end position="421"/>
    </location>
</feature>
<dbReference type="InterPro" id="IPR045035">
    <property type="entry name" value="YSL-like"/>
</dbReference>
<evidence type="ECO:0000256" key="1">
    <source>
        <dbReference type="ARBA" id="ARBA00004141"/>
    </source>
</evidence>
<dbReference type="Pfam" id="PF03169">
    <property type="entry name" value="OPT"/>
    <property type="match status" value="1"/>
</dbReference>
<dbReference type="Gramene" id="PAN20661">
    <property type="protein sequence ID" value="PAN20661"/>
    <property type="gene ID" value="PAHAL_3G351500"/>
</dbReference>
<feature type="transmembrane region" description="Helical" evidence="7">
    <location>
        <begin position="306"/>
        <end position="330"/>
    </location>
</feature>
<feature type="transmembrane region" description="Helical" evidence="7">
    <location>
        <begin position="580"/>
        <end position="608"/>
    </location>
</feature>
<comment type="similarity">
    <text evidence="2">Belongs to the YSL (TC 2.A.67.2) family.</text>
</comment>
<feature type="transmembrane region" description="Helical" evidence="7">
    <location>
        <begin position="32"/>
        <end position="52"/>
    </location>
</feature>
<feature type="transmembrane region" description="Helical" evidence="7">
    <location>
        <begin position="369"/>
        <end position="392"/>
    </location>
</feature>
<dbReference type="NCBIfam" id="TIGR00728">
    <property type="entry name" value="OPT_sfam"/>
    <property type="match status" value="1"/>
</dbReference>
<evidence type="ECO:0000256" key="6">
    <source>
        <dbReference type="ARBA" id="ARBA00023136"/>
    </source>
</evidence>
<name>A0A2S3HDX1_9POAL</name>
<feature type="transmembrane region" description="Helical" evidence="7">
    <location>
        <begin position="145"/>
        <end position="164"/>
    </location>
</feature>
<feature type="transmembrane region" description="Helical" evidence="7">
    <location>
        <begin position="620"/>
        <end position="640"/>
    </location>
</feature>
<dbReference type="GO" id="GO:0016020">
    <property type="term" value="C:membrane"/>
    <property type="evidence" value="ECO:0007669"/>
    <property type="project" value="UniProtKB-SubCell"/>
</dbReference>
<feature type="transmembrane region" description="Helical" evidence="7">
    <location>
        <begin position="484"/>
        <end position="507"/>
    </location>
</feature>
<gene>
    <name evidence="8" type="ORF">PAHAL_3G351500</name>
</gene>
<feature type="transmembrane region" description="Helical" evidence="7">
    <location>
        <begin position="550"/>
        <end position="568"/>
    </location>
</feature>
<keyword evidence="6 7" id="KW-0472">Membrane</keyword>
<feature type="transmembrane region" description="Helical" evidence="7">
    <location>
        <begin position="251"/>
        <end position="282"/>
    </location>
</feature>
<evidence type="ECO:0000256" key="7">
    <source>
        <dbReference type="SAM" id="Phobius"/>
    </source>
</evidence>
<feature type="transmembrane region" description="Helical" evidence="7">
    <location>
        <begin position="433"/>
        <end position="464"/>
    </location>
</feature>
<accession>A0A2S3HDX1</accession>
<evidence type="ECO:0000256" key="4">
    <source>
        <dbReference type="ARBA" id="ARBA00022692"/>
    </source>
</evidence>
<proteinExistence type="inferred from homology"/>
<feature type="transmembrane region" description="Helical" evidence="7">
    <location>
        <begin position="58"/>
        <end position="79"/>
    </location>
</feature>
<reference evidence="8" key="1">
    <citation type="submission" date="2018-04" db="EMBL/GenBank/DDBJ databases">
        <title>WGS assembly of Panicum hallii.</title>
        <authorList>
            <person name="Lovell J."/>
            <person name="Jenkins J."/>
            <person name="Lowry D."/>
            <person name="Mamidi S."/>
            <person name="Sreedasyam A."/>
            <person name="Weng X."/>
            <person name="Barry K."/>
            <person name="Bonette J."/>
            <person name="Campitelli B."/>
            <person name="Daum C."/>
            <person name="Gordon S."/>
            <person name="Gould B."/>
            <person name="Lipzen A."/>
            <person name="Macqueen A."/>
            <person name="Palacio-Mejia J."/>
            <person name="Plott C."/>
            <person name="Shakirov E."/>
            <person name="Shu S."/>
            <person name="Yoshinaga Y."/>
            <person name="Zane M."/>
            <person name="Rokhsar D."/>
            <person name="Grimwood J."/>
            <person name="Schmutz J."/>
            <person name="Juenger T."/>
        </authorList>
    </citation>
    <scope>NUCLEOTIDE SEQUENCE [LARGE SCALE GENOMIC DNA]</scope>
    <source>
        <strain evidence="8">FIL2</strain>
    </source>
</reference>
<organism evidence="8">
    <name type="scientific">Panicum hallii</name>
    <dbReference type="NCBI Taxonomy" id="206008"/>
    <lineage>
        <taxon>Eukaryota</taxon>
        <taxon>Viridiplantae</taxon>
        <taxon>Streptophyta</taxon>
        <taxon>Embryophyta</taxon>
        <taxon>Tracheophyta</taxon>
        <taxon>Spermatophyta</taxon>
        <taxon>Magnoliopsida</taxon>
        <taxon>Liliopsida</taxon>
        <taxon>Poales</taxon>
        <taxon>Poaceae</taxon>
        <taxon>PACMAD clade</taxon>
        <taxon>Panicoideae</taxon>
        <taxon>Panicodae</taxon>
        <taxon>Paniceae</taxon>
        <taxon>Panicinae</taxon>
        <taxon>Panicum</taxon>
        <taxon>Panicum sect. Panicum</taxon>
    </lineage>
</organism>
<dbReference type="Proteomes" id="UP000243499">
    <property type="component" value="Chromosome 3"/>
</dbReference>
<dbReference type="InterPro" id="IPR004813">
    <property type="entry name" value="OPT"/>
</dbReference>
<sequence>MDATIGESMPSVERAFEGQPYHGFWGQVTVRAMLVAIVLAGLFSMVTLKIYMKVGVVGAFNMPINILSFVVLRSLVGLMRRCGIAASPFTRQENIFLQTSTITCINISLSCGFGNYFVGLFTVVAKSLNDNPDKRDIVDVSVGTYGFFLLTVGMVAIMATLPLVQIMIVDYRLLFPTGSVVAHLINSFHTPQGAYVAKLQVKAIVRAFVASFCWSMFQWFYTGGDSCGFGVFPTFGLELYKRRFFFDFSTTFLGVGMIVPHVVNFGLLFGAIISGAILYPYLESKRGQWYFTDSPSTLNGVNGYKIFMGLTMVVTEGIFNFITLTTALIIDFYKKTEENDSGAAKYILKHPSLNYDDRKRLEVFIGNRVPAIAGVVGYIGFAVICSVISHWIFREIQFHHLALLFTIIPIFIFSNTYGTGLTDWSVAPTYAKFVLFIAAASYAAPGAVVVSLVACGAAFMSLNISSQAVQDHKTAYMTLTSPRAVFAGHVYGIVIGSIINPLIYAFFDLKAKKTAPIGTPKSEFPAPYAQVYRAIALLGMGGVKELPKHCITFSFITFLITLSIETLRLVSQRKDWKVQFYIPCMTAIALPFLSGPTFAVDMALGTLLRLIWTKVHRQSAELFSAAVAAGLVSGDGIWYLPSALLGLFKVEPPICMRFLPSGKEVQIANAFLNNLGTQGMT</sequence>
<dbReference type="EMBL" id="CM008048">
    <property type="protein sequence ID" value="PAN20661.1"/>
    <property type="molecule type" value="Genomic_DNA"/>
</dbReference>
<protein>
    <submittedName>
        <fullName evidence="8">Uncharacterized protein</fullName>
    </submittedName>
</protein>
<feature type="transmembrane region" description="Helical" evidence="7">
    <location>
        <begin position="100"/>
        <end position="125"/>
    </location>
</feature>
<keyword evidence="5 7" id="KW-1133">Transmembrane helix</keyword>
<dbReference type="GO" id="GO:0035673">
    <property type="term" value="F:oligopeptide transmembrane transporter activity"/>
    <property type="evidence" value="ECO:0007669"/>
    <property type="project" value="InterPro"/>
</dbReference>
<comment type="subcellular location">
    <subcellularLocation>
        <location evidence="1">Membrane</location>
        <topology evidence="1">Multi-pass membrane protein</topology>
    </subcellularLocation>
</comment>
<evidence type="ECO:0000256" key="5">
    <source>
        <dbReference type="ARBA" id="ARBA00022989"/>
    </source>
</evidence>
<evidence type="ECO:0000256" key="3">
    <source>
        <dbReference type="ARBA" id="ARBA00022448"/>
    </source>
</evidence>
<evidence type="ECO:0000313" key="8">
    <source>
        <dbReference type="EMBL" id="PAN20661.1"/>
    </source>
</evidence>
<dbReference type="AlphaFoldDB" id="A0A2S3HDX1"/>
<keyword evidence="3" id="KW-0813">Transport</keyword>
<evidence type="ECO:0000256" key="2">
    <source>
        <dbReference type="ARBA" id="ARBA00010276"/>
    </source>
</evidence>
<dbReference type="PANTHER" id="PTHR31645:SF81">
    <property type="entry name" value="METAL-NICOTIANAMINE TRANSPORTER YSL7"/>
    <property type="match status" value="1"/>
</dbReference>
<dbReference type="PANTHER" id="PTHR31645">
    <property type="entry name" value="OLIGOPEPTIDE TRANSPORTER YGL114W-RELATED"/>
    <property type="match status" value="1"/>
</dbReference>